<feature type="transmembrane region" description="Helical" evidence="13">
    <location>
        <begin position="119"/>
        <end position="137"/>
    </location>
</feature>
<gene>
    <name evidence="15" type="ORF">AK812_SmicGene4449</name>
</gene>
<feature type="domain" description="Ion transport" evidence="14">
    <location>
        <begin position="122"/>
        <end position="184"/>
    </location>
</feature>
<dbReference type="GO" id="GO:0098703">
    <property type="term" value="P:calcium ion import across plasma membrane"/>
    <property type="evidence" value="ECO:0007669"/>
    <property type="project" value="TreeGrafter"/>
</dbReference>
<keyword evidence="12" id="KW-0407">Ion channel</keyword>
<evidence type="ECO:0000256" key="9">
    <source>
        <dbReference type="ARBA" id="ARBA00023065"/>
    </source>
</evidence>
<dbReference type="OrthoDB" id="446235at2759"/>
<organism evidence="15 16">
    <name type="scientific">Symbiodinium microadriaticum</name>
    <name type="common">Dinoflagellate</name>
    <name type="synonym">Zooxanthella microadriatica</name>
    <dbReference type="NCBI Taxonomy" id="2951"/>
    <lineage>
        <taxon>Eukaryota</taxon>
        <taxon>Sar</taxon>
        <taxon>Alveolata</taxon>
        <taxon>Dinophyceae</taxon>
        <taxon>Suessiales</taxon>
        <taxon>Symbiodiniaceae</taxon>
        <taxon>Symbiodinium</taxon>
    </lineage>
</organism>
<keyword evidence="5 13" id="KW-0812">Transmembrane</keyword>
<evidence type="ECO:0000256" key="13">
    <source>
        <dbReference type="SAM" id="Phobius"/>
    </source>
</evidence>
<evidence type="ECO:0000256" key="6">
    <source>
        <dbReference type="ARBA" id="ARBA00022837"/>
    </source>
</evidence>
<keyword evidence="6" id="KW-0106">Calcium</keyword>
<evidence type="ECO:0000256" key="12">
    <source>
        <dbReference type="ARBA" id="ARBA00023303"/>
    </source>
</evidence>
<dbReference type="Gene3D" id="1.20.120.350">
    <property type="entry name" value="Voltage-gated potassium channels. Chain C"/>
    <property type="match status" value="1"/>
</dbReference>
<keyword evidence="2" id="KW-0813">Transport</keyword>
<dbReference type="GO" id="GO:0005891">
    <property type="term" value="C:voltage-gated calcium channel complex"/>
    <property type="evidence" value="ECO:0007669"/>
    <property type="project" value="TreeGrafter"/>
</dbReference>
<evidence type="ECO:0000256" key="10">
    <source>
        <dbReference type="ARBA" id="ARBA00023136"/>
    </source>
</evidence>
<keyword evidence="4" id="KW-0107">Calcium channel</keyword>
<evidence type="ECO:0000256" key="7">
    <source>
        <dbReference type="ARBA" id="ARBA00022882"/>
    </source>
</evidence>
<dbReference type="InterPro" id="IPR027359">
    <property type="entry name" value="Volt_channel_dom_sf"/>
</dbReference>
<proteinExistence type="predicted"/>
<dbReference type="EMBL" id="LSRX01000055">
    <property type="protein sequence ID" value="OLQ11715.1"/>
    <property type="molecule type" value="Genomic_DNA"/>
</dbReference>
<evidence type="ECO:0000256" key="2">
    <source>
        <dbReference type="ARBA" id="ARBA00022448"/>
    </source>
</evidence>
<comment type="subcellular location">
    <subcellularLocation>
        <location evidence="1">Membrane</location>
        <topology evidence="1">Multi-pass membrane protein</topology>
    </subcellularLocation>
</comment>
<dbReference type="InterPro" id="IPR005821">
    <property type="entry name" value="Ion_trans_dom"/>
</dbReference>
<evidence type="ECO:0000256" key="1">
    <source>
        <dbReference type="ARBA" id="ARBA00004141"/>
    </source>
</evidence>
<dbReference type="PANTHER" id="PTHR45628">
    <property type="entry name" value="VOLTAGE-DEPENDENT CALCIUM CHANNEL TYPE A SUBUNIT ALPHA-1"/>
    <property type="match status" value="1"/>
</dbReference>
<dbReference type="PANTHER" id="PTHR45628:SF7">
    <property type="entry name" value="VOLTAGE-DEPENDENT CALCIUM CHANNEL TYPE A SUBUNIT ALPHA-1"/>
    <property type="match status" value="1"/>
</dbReference>
<dbReference type="Proteomes" id="UP000186817">
    <property type="component" value="Unassembled WGS sequence"/>
</dbReference>
<dbReference type="GO" id="GO:0008331">
    <property type="term" value="F:high voltage-gated calcium channel activity"/>
    <property type="evidence" value="ECO:0007669"/>
    <property type="project" value="TreeGrafter"/>
</dbReference>
<protein>
    <recommendedName>
        <fullName evidence="14">Ion transport domain-containing protein</fullName>
    </recommendedName>
</protein>
<evidence type="ECO:0000256" key="3">
    <source>
        <dbReference type="ARBA" id="ARBA00022568"/>
    </source>
</evidence>
<keyword evidence="3" id="KW-0109">Calcium transport</keyword>
<evidence type="ECO:0000256" key="5">
    <source>
        <dbReference type="ARBA" id="ARBA00022692"/>
    </source>
</evidence>
<evidence type="ECO:0000256" key="8">
    <source>
        <dbReference type="ARBA" id="ARBA00022989"/>
    </source>
</evidence>
<sequence>MGPKQTAPAAKADCEASRHGKILLLSGRIQAFAKTAWRGALLTRLPKDPIPVLPEEDSGCCAGSLVIVSEGSPESGQLPRVRLRNREFEVIELVTWWAFDKCCSVCPGLTNPDLTELRIVRFILFLIFFNSICLASYDHRSESFNWVSDNIFDPILTSFFTLEFILKVIAFGFVVDKTSYLRDVRAFAFGWCYRV</sequence>
<feature type="transmembrane region" description="Helical" evidence="13">
    <location>
        <begin position="157"/>
        <end position="175"/>
    </location>
</feature>
<keyword evidence="11" id="KW-0325">Glycoprotein</keyword>
<name>A0A1Q9EWF5_SYMMI</name>
<comment type="caution">
    <text evidence="15">The sequence shown here is derived from an EMBL/GenBank/DDBJ whole genome shotgun (WGS) entry which is preliminary data.</text>
</comment>
<dbReference type="AlphaFoldDB" id="A0A1Q9EWF5"/>
<dbReference type="InterPro" id="IPR050599">
    <property type="entry name" value="VDCC_alpha-1_subunit"/>
</dbReference>
<evidence type="ECO:0000313" key="16">
    <source>
        <dbReference type="Proteomes" id="UP000186817"/>
    </source>
</evidence>
<accession>A0A1Q9EWF5</accession>
<keyword evidence="9" id="KW-0406">Ion transport</keyword>
<dbReference type="Pfam" id="PF00520">
    <property type="entry name" value="Ion_trans"/>
    <property type="match status" value="1"/>
</dbReference>
<evidence type="ECO:0000256" key="4">
    <source>
        <dbReference type="ARBA" id="ARBA00022673"/>
    </source>
</evidence>
<keyword evidence="16" id="KW-1185">Reference proteome</keyword>
<evidence type="ECO:0000313" key="15">
    <source>
        <dbReference type="EMBL" id="OLQ11715.1"/>
    </source>
</evidence>
<evidence type="ECO:0000259" key="14">
    <source>
        <dbReference type="Pfam" id="PF00520"/>
    </source>
</evidence>
<reference evidence="15 16" key="1">
    <citation type="submission" date="2016-02" db="EMBL/GenBank/DDBJ databases">
        <title>Genome analysis of coral dinoflagellate symbionts highlights evolutionary adaptations to a symbiotic lifestyle.</title>
        <authorList>
            <person name="Aranda M."/>
            <person name="Li Y."/>
            <person name="Liew Y.J."/>
            <person name="Baumgarten S."/>
            <person name="Simakov O."/>
            <person name="Wilson M."/>
            <person name="Piel J."/>
            <person name="Ashoor H."/>
            <person name="Bougouffa S."/>
            <person name="Bajic V.B."/>
            <person name="Ryu T."/>
            <person name="Ravasi T."/>
            <person name="Bayer T."/>
            <person name="Micklem G."/>
            <person name="Kim H."/>
            <person name="Bhak J."/>
            <person name="Lajeunesse T.C."/>
            <person name="Voolstra C.R."/>
        </authorList>
    </citation>
    <scope>NUCLEOTIDE SEQUENCE [LARGE SCALE GENOMIC DNA]</scope>
    <source>
        <strain evidence="15 16">CCMP2467</strain>
    </source>
</reference>
<keyword evidence="10 13" id="KW-0472">Membrane</keyword>
<keyword evidence="7" id="KW-0851">Voltage-gated channel</keyword>
<evidence type="ECO:0000256" key="11">
    <source>
        <dbReference type="ARBA" id="ARBA00023180"/>
    </source>
</evidence>
<keyword evidence="8 13" id="KW-1133">Transmembrane helix</keyword>